<proteinExistence type="inferred from homology"/>
<gene>
    <name evidence="9" type="ORF">LIER_41436</name>
</gene>
<accession>A0AAV3RDI2</accession>
<evidence type="ECO:0000256" key="4">
    <source>
        <dbReference type="ARBA" id="ARBA00022801"/>
    </source>
</evidence>
<dbReference type="CDD" id="cd05476">
    <property type="entry name" value="pepsin_A_like_plant"/>
    <property type="match status" value="1"/>
</dbReference>
<dbReference type="PANTHER" id="PTHR13683:SF768">
    <property type="entry name" value="EUKARYOTIC ASPARTYL PROTEASE FAMILY PROTEIN"/>
    <property type="match status" value="1"/>
</dbReference>
<evidence type="ECO:0000256" key="5">
    <source>
        <dbReference type="ARBA" id="ARBA00023180"/>
    </source>
</evidence>
<evidence type="ECO:0000256" key="7">
    <source>
        <dbReference type="SAM" id="SignalP"/>
    </source>
</evidence>
<dbReference type="GO" id="GO:0004190">
    <property type="term" value="F:aspartic-type endopeptidase activity"/>
    <property type="evidence" value="ECO:0007669"/>
    <property type="project" value="UniProtKB-KW"/>
</dbReference>
<evidence type="ECO:0000256" key="6">
    <source>
        <dbReference type="PIRSR" id="PIRSR601461-1"/>
    </source>
</evidence>
<feature type="domain" description="Peptidase A1" evidence="8">
    <location>
        <begin position="91"/>
        <end position="456"/>
    </location>
</feature>
<dbReference type="EMBL" id="BAABME010025931">
    <property type="protein sequence ID" value="GAA0172983.1"/>
    <property type="molecule type" value="Genomic_DNA"/>
</dbReference>
<evidence type="ECO:0000313" key="10">
    <source>
        <dbReference type="Proteomes" id="UP001454036"/>
    </source>
</evidence>
<organism evidence="9 10">
    <name type="scientific">Lithospermum erythrorhizon</name>
    <name type="common">Purple gromwell</name>
    <name type="synonym">Lithospermum officinale var. erythrorhizon</name>
    <dbReference type="NCBI Taxonomy" id="34254"/>
    <lineage>
        <taxon>Eukaryota</taxon>
        <taxon>Viridiplantae</taxon>
        <taxon>Streptophyta</taxon>
        <taxon>Embryophyta</taxon>
        <taxon>Tracheophyta</taxon>
        <taxon>Spermatophyta</taxon>
        <taxon>Magnoliopsida</taxon>
        <taxon>eudicotyledons</taxon>
        <taxon>Gunneridae</taxon>
        <taxon>Pentapetalae</taxon>
        <taxon>asterids</taxon>
        <taxon>lamiids</taxon>
        <taxon>Boraginales</taxon>
        <taxon>Boraginaceae</taxon>
        <taxon>Boraginoideae</taxon>
        <taxon>Lithospermeae</taxon>
        <taxon>Lithospermum</taxon>
    </lineage>
</organism>
<keyword evidence="4" id="KW-0378">Hydrolase</keyword>
<feature type="signal peptide" evidence="7">
    <location>
        <begin position="1"/>
        <end position="29"/>
    </location>
</feature>
<dbReference type="Gene3D" id="2.40.70.10">
    <property type="entry name" value="Acid Proteases"/>
    <property type="match status" value="2"/>
</dbReference>
<keyword evidence="2 9" id="KW-0645">Protease</keyword>
<dbReference type="InterPro" id="IPR034161">
    <property type="entry name" value="Pepsin-like_plant"/>
</dbReference>
<keyword evidence="3" id="KW-0064">Aspartyl protease</keyword>
<comment type="caution">
    <text evidence="9">The sequence shown here is derived from an EMBL/GenBank/DDBJ whole genome shotgun (WGS) entry which is preliminary data.</text>
</comment>
<name>A0AAV3RDI2_LITER</name>
<dbReference type="SUPFAM" id="SSF50630">
    <property type="entry name" value="Acid proteases"/>
    <property type="match status" value="1"/>
</dbReference>
<evidence type="ECO:0000256" key="2">
    <source>
        <dbReference type="ARBA" id="ARBA00022670"/>
    </source>
</evidence>
<evidence type="ECO:0000313" key="9">
    <source>
        <dbReference type="EMBL" id="GAA0172983.1"/>
    </source>
</evidence>
<evidence type="ECO:0000259" key="8">
    <source>
        <dbReference type="PROSITE" id="PS51767"/>
    </source>
</evidence>
<evidence type="ECO:0000256" key="1">
    <source>
        <dbReference type="ARBA" id="ARBA00007447"/>
    </source>
</evidence>
<protein>
    <submittedName>
        <fullName evidence="9">Aspartic protease</fullName>
    </submittedName>
</protein>
<dbReference type="PROSITE" id="PS51767">
    <property type="entry name" value="PEPTIDASE_A1"/>
    <property type="match status" value="1"/>
</dbReference>
<dbReference type="AlphaFoldDB" id="A0AAV3RDI2"/>
<dbReference type="PANTHER" id="PTHR13683">
    <property type="entry name" value="ASPARTYL PROTEASES"/>
    <property type="match status" value="1"/>
</dbReference>
<dbReference type="InterPro" id="IPR032799">
    <property type="entry name" value="TAXi_C"/>
</dbReference>
<keyword evidence="7" id="KW-0732">Signal</keyword>
<comment type="similarity">
    <text evidence="1">Belongs to the peptidase A1 family.</text>
</comment>
<reference evidence="9 10" key="1">
    <citation type="submission" date="2024-01" db="EMBL/GenBank/DDBJ databases">
        <title>The complete chloroplast genome sequence of Lithospermum erythrorhizon: insights into the phylogenetic relationship among Boraginaceae species and the maternal lineages of purple gromwells.</title>
        <authorList>
            <person name="Okada T."/>
            <person name="Watanabe K."/>
        </authorList>
    </citation>
    <scope>NUCLEOTIDE SEQUENCE [LARGE SCALE GENOMIC DNA]</scope>
</reference>
<dbReference type="InterPro" id="IPR001461">
    <property type="entry name" value="Aspartic_peptidase_A1"/>
</dbReference>
<dbReference type="PRINTS" id="PR00792">
    <property type="entry name" value="PEPSIN"/>
</dbReference>
<sequence>MDLSGRRGNGLTFVLILVLVLVIDGFANANVVFNMKHKFGGKKVDNFATKLAGKSFLGSLKEHDVQRHGRMLAAIDFQLGGNGLPTDTALYYTKLSIGTPAKDYYVQMDTGSDNLWINCAGCEGCPTKSNLGIKLTRYDLSASSTGKTISCHEDFCSSAIYNSHGPDSACLVGSQCGYAITYGDGSKTAGDYVKDNFRFDKISGDLQTSPMEGILAFGCSSKQFGDLGSSTLAVDGIVGFGQANSSILSQLAASGKSRKIFSHCLDSVEGGGIFAIGEVVEPKVKTTPMVPDMPHYNAFLEKIEVGSSSIFVADKLTDDGTFGGGKGGKTSTTAIIDSGTTLAYLPIEVYDSLMSKLMSHQPGLKTHTVEQDFQCISYSKDVDDGFPVVSFHFENSAILKAYPHDYLFKYDELYCFGWQNKAVQTSSGEEVTLLGDLVLSDKLIVYDVEKQTIGWTEYNCSSSIKVKDEQTGKVHSVVAHHISSSTCILQNGISIPFFLLILVLWNLLV</sequence>
<dbReference type="InterPro" id="IPR032861">
    <property type="entry name" value="TAXi_N"/>
</dbReference>
<dbReference type="Pfam" id="PF14541">
    <property type="entry name" value="TAXi_C"/>
    <property type="match status" value="1"/>
</dbReference>
<feature type="active site" evidence="6">
    <location>
        <position position="109"/>
    </location>
</feature>
<keyword evidence="10" id="KW-1185">Reference proteome</keyword>
<dbReference type="Pfam" id="PF14543">
    <property type="entry name" value="TAXi_N"/>
    <property type="match status" value="1"/>
</dbReference>
<dbReference type="GO" id="GO:0006508">
    <property type="term" value="P:proteolysis"/>
    <property type="evidence" value="ECO:0007669"/>
    <property type="project" value="UniProtKB-KW"/>
</dbReference>
<feature type="active site" evidence="6">
    <location>
        <position position="337"/>
    </location>
</feature>
<dbReference type="InterPro" id="IPR021109">
    <property type="entry name" value="Peptidase_aspartic_dom_sf"/>
</dbReference>
<feature type="chain" id="PRO_5043337941" evidence="7">
    <location>
        <begin position="30"/>
        <end position="509"/>
    </location>
</feature>
<keyword evidence="5" id="KW-0325">Glycoprotein</keyword>
<evidence type="ECO:0000256" key="3">
    <source>
        <dbReference type="ARBA" id="ARBA00022750"/>
    </source>
</evidence>
<dbReference type="InterPro" id="IPR033121">
    <property type="entry name" value="PEPTIDASE_A1"/>
</dbReference>
<dbReference type="Proteomes" id="UP001454036">
    <property type="component" value="Unassembled WGS sequence"/>
</dbReference>